<keyword evidence="1" id="KW-0032">Aminotransferase</keyword>
<evidence type="ECO:0000313" key="2">
    <source>
        <dbReference type="Proteomes" id="UP000184108"/>
    </source>
</evidence>
<dbReference type="Pfam" id="PF01063">
    <property type="entry name" value="Aminotran_4"/>
    <property type="match status" value="1"/>
</dbReference>
<dbReference type="SUPFAM" id="SSF56752">
    <property type="entry name" value="D-aminoacid aminotransferase-like PLP-dependent enzymes"/>
    <property type="match status" value="1"/>
</dbReference>
<name>A0A1M5PIZ1_9FLAO</name>
<dbReference type="GO" id="GO:0008483">
    <property type="term" value="F:transaminase activity"/>
    <property type="evidence" value="ECO:0007669"/>
    <property type="project" value="UniProtKB-KW"/>
</dbReference>
<dbReference type="InterPro" id="IPR036038">
    <property type="entry name" value="Aminotransferase-like"/>
</dbReference>
<sequence>MLLNGKTDERFIVHYFFINKSHQKLENQYFTSDGLNVKNRAFLLGDAVKVSFFVRNGEMIMDEDCYFFLMASMRKMRMNIPLTYTLEFFQTLFHKDVIDGKGIKNGIINFQVFRNNDAVTVSKSSVSYFYEVTELNDVLTVHQRPLEMDLTKEINVNNNLLSNIRVHCPENIYGGIYAEENDLDDVILLNPNKRIARTTSGNLLFLEGNVIKVPKQSEGAYISPLMENFVTFLHKNNLADIQEHEIIAFESQKAEEILMISDEKGIFSVGKIRNKTFESSRFIEMVESWKNSF</sequence>
<gene>
    <name evidence="1" type="ORF">SAMN02787073_0096</name>
</gene>
<dbReference type="InterPro" id="IPR043131">
    <property type="entry name" value="BCAT-like_N"/>
</dbReference>
<dbReference type="Gene3D" id="3.20.10.10">
    <property type="entry name" value="D-amino Acid Aminotransferase, subunit A, domain 2"/>
    <property type="match status" value="1"/>
</dbReference>
<protein>
    <submittedName>
        <fullName evidence="1">Branched-chain amino acid aminotransferase</fullName>
    </submittedName>
</protein>
<accession>A0A1M5PIZ1</accession>
<reference evidence="2" key="1">
    <citation type="submission" date="2016-11" db="EMBL/GenBank/DDBJ databases">
        <authorList>
            <person name="Varghese N."/>
            <person name="Submissions S."/>
        </authorList>
    </citation>
    <scope>NUCLEOTIDE SEQUENCE [LARGE SCALE GENOMIC DNA]</scope>
    <source>
        <strain evidence="2">YR203</strain>
    </source>
</reference>
<dbReference type="InterPro" id="IPR043132">
    <property type="entry name" value="BCAT-like_C"/>
</dbReference>
<organism evidence="1 2">
    <name type="scientific">Chryseobacterium vrystaatense</name>
    <dbReference type="NCBI Taxonomy" id="307480"/>
    <lineage>
        <taxon>Bacteria</taxon>
        <taxon>Pseudomonadati</taxon>
        <taxon>Bacteroidota</taxon>
        <taxon>Flavobacteriia</taxon>
        <taxon>Flavobacteriales</taxon>
        <taxon>Weeksellaceae</taxon>
        <taxon>Chryseobacterium group</taxon>
        <taxon>Chryseobacterium</taxon>
    </lineage>
</organism>
<dbReference type="Gene3D" id="3.30.470.10">
    <property type="match status" value="1"/>
</dbReference>
<evidence type="ECO:0000313" key="1">
    <source>
        <dbReference type="EMBL" id="SHH01469.1"/>
    </source>
</evidence>
<dbReference type="AlphaFoldDB" id="A0A1M5PIZ1"/>
<dbReference type="InterPro" id="IPR001544">
    <property type="entry name" value="Aminotrans_IV"/>
</dbReference>
<keyword evidence="1" id="KW-0808">Transferase</keyword>
<dbReference type="Proteomes" id="UP000184108">
    <property type="component" value="Unassembled WGS sequence"/>
</dbReference>
<dbReference type="EMBL" id="FQVE01000010">
    <property type="protein sequence ID" value="SHH01469.1"/>
    <property type="molecule type" value="Genomic_DNA"/>
</dbReference>
<proteinExistence type="predicted"/>